<dbReference type="AlphaFoldDB" id="A0AAV7WLQ7"/>
<reference evidence="2" key="1">
    <citation type="journal article" date="2022" name="bioRxiv">
        <title>Sequencing and chromosome-scale assembly of the giantPleurodeles waltlgenome.</title>
        <authorList>
            <person name="Brown T."/>
            <person name="Elewa A."/>
            <person name="Iarovenko S."/>
            <person name="Subramanian E."/>
            <person name="Araus A.J."/>
            <person name="Petzold A."/>
            <person name="Susuki M."/>
            <person name="Suzuki K.-i.T."/>
            <person name="Hayashi T."/>
            <person name="Toyoda A."/>
            <person name="Oliveira C."/>
            <person name="Osipova E."/>
            <person name="Leigh N.D."/>
            <person name="Simon A."/>
            <person name="Yun M.H."/>
        </authorList>
    </citation>
    <scope>NUCLEOTIDE SEQUENCE</scope>
    <source>
        <strain evidence="2">20211129_DDA</strain>
        <tissue evidence="2">Liver</tissue>
    </source>
</reference>
<evidence type="ECO:0000256" key="1">
    <source>
        <dbReference type="SAM" id="MobiDB-lite"/>
    </source>
</evidence>
<feature type="compositionally biased region" description="Basic and acidic residues" evidence="1">
    <location>
        <begin position="84"/>
        <end position="141"/>
    </location>
</feature>
<name>A0AAV7WLQ7_PLEWA</name>
<gene>
    <name evidence="2" type="ORF">NDU88_002609</name>
</gene>
<proteinExistence type="predicted"/>
<comment type="caution">
    <text evidence="2">The sequence shown here is derived from an EMBL/GenBank/DDBJ whole genome shotgun (WGS) entry which is preliminary data.</text>
</comment>
<feature type="region of interest" description="Disordered" evidence="1">
    <location>
        <begin position="72"/>
        <end position="148"/>
    </location>
</feature>
<dbReference type="Proteomes" id="UP001066276">
    <property type="component" value="Chromosome 1_1"/>
</dbReference>
<dbReference type="EMBL" id="JANPWB010000001">
    <property type="protein sequence ID" value="KAJ1214999.1"/>
    <property type="molecule type" value="Genomic_DNA"/>
</dbReference>
<evidence type="ECO:0000313" key="2">
    <source>
        <dbReference type="EMBL" id="KAJ1214999.1"/>
    </source>
</evidence>
<sequence length="212" mass="24146">MGTSGSVYRSILGCPRACDIVGLEKLSDKSSVLSRARGGTLIQVPLLWSFYPSCCSTKKSLRMKSAFLLPVTPSEKSGGNLGEAKGERQKAQQEKYTERRRAQQEKYTERRRAQQEKYTERSRAQQEKYMERRRAQQEKYTKKGSTKKNSAIHGDLGCRCQKPGQYVAPCEGCLQYLLYGPPSEFCTIIRTELTRTVTHNYSEKESETADKY</sequence>
<protein>
    <submittedName>
        <fullName evidence="2">Uncharacterized protein</fullName>
    </submittedName>
</protein>
<evidence type="ECO:0000313" key="3">
    <source>
        <dbReference type="Proteomes" id="UP001066276"/>
    </source>
</evidence>
<keyword evidence="3" id="KW-1185">Reference proteome</keyword>
<accession>A0AAV7WLQ7</accession>
<organism evidence="2 3">
    <name type="scientific">Pleurodeles waltl</name>
    <name type="common">Iberian ribbed newt</name>
    <dbReference type="NCBI Taxonomy" id="8319"/>
    <lineage>
        <taxon>Eukaryota</taxon>
        <taxon>Metazoa</taxon>
        <taxon>Chordata</taxon>
        <taxon>Craniata</taxon>
        <taxon>Vertebrata</taxon>
        <taxon>Euteleostomi</taxon>
        <taxon>Amphibia</taxon>
        <taxon>Batrachia</taxon>
        <taxon>Caudata</taxon>
        <taxon>Salamandroidea</taxon>
        <taxon>Salamandridae</taxon>
        <taxon>Pleurodelinae</taxon>
        <taxon>Pleurodeles</taxon>
    </lineage>
</organism>